<evidence type="ECO:0000256" key="1">
    <source>
        <dbReference type="ARBA" id="ARBA00022723"/>
    </source>
</evidence>
<organism evidence="9 10">
    <name type="scientific">Musca domestica</name>
    <name type="common">House fly</name>
    <dbReference type="NCBI Taxonomy" id="7370"/>
    <lineage>
        <taxon>Eukaryota</taxon>
        <taxon>Metazoa</taxon>
        <taxon>Ecdysozoa</taxon>
        <taxon>Arthropoda</taxon>
        <taxon>Hexapoda</taxon>
        <taxon>Insecta</taxon>
        <taxon>Pterygota</taxon>
        <taxon>Neoptera</taxon>
        <taxon>Endopterygota</taxon>
        <taxon>Diptera</taxon>
        <taxon>Brachycera</taxon>
        <taxon>Muscomorpha</taxon>
        <taxon>Muscoidea</taxon>
        <taxon>Muscidae</taxon>
        <taxon>Musca</taxon>
    </lineage>
</organism>
<dbReference type="Gene3D" id="2.40.100.10">
    <property type="entry name" value="Cyclophilin-like"/>
    <property type="match status" value="1"/>
</dbReference>
<dbReference type="Pfam" id="PF00643">
    <property type="entry name" value="zf-B_box"/>
    <property type="match status" value="1"/>
</dbReference>
<dbReference type="PANTHER" id="PTHR11071">
    <property type="entry name" value="PEPTIDYL-PROLYL CIS-TRANS ISOMERASE"/>
    <property type="match status" value="1"/>
</dbReference>
<feature type="domain" description="PPIase cyclophilin-type" evidence="6">
    <location>
        <begin position="567"/>
        <end position="734"/>
    </location>
</feature>
<dbReference type="PROSITE" id="PS50089">
    <property type="entry name" value="ZF_RING_2"/>
    <property type="match status" value="1"/>
</dbReference>
<keyword evidence="3" id="KW-0862">Zinc</keyword>
<dbReference type="SUPFAM" id="SSF50891">
    <property type="entry name" value="Cyclophilin-like"/>
    <property type="match status" value="1"/>
</dbReference>
<evidence type="ECO:0000256" key="2">
    <source>
        <dbReference type="ARBA" id="ARBA00022771"/>
    </source>
</evidence>
<reference evidence="10" key="1">
    <citation type="submission" date="2025-08" db="UniProtKB">
        <authorList>
            <consortium name="RefSeq"/>
        </authorList>
    </citation>
    <scope>IDENTIFICATION</scope>
    <source>
        <strain evidence="10">Aabys</strain>
        <tissue evidence="10">Whole body</tissue>
    </source>
</reference>
<dbReference type="InterPro" id="IPR002130">
    <property type="entry name" value="Cyclophilin-type_PPIase_dom"/>
</dbReference>
<evidence type="ECO:0000256" key="5">
    <source>
        <dbReference type="SAM" id="MobiDB-lite"/>
    </source>
</evidence>
<dbReference type="Gene3D" id="3.30.40.10">
    <property type="entry name" value="Zinc/RING finger domain, C3HC4 (zinc finger)"/>
    <property type="match status" value="1"/>
</dbReference>
<feature type="region of interest" description="Disordered" evidence="5">
    <location>
        <begin position="148"/>
        <end position="181"/>
    </location>
</feature>
<feature type="compositionally biased region" description="Low complexity" evidence="5">
    <location>
        <begin position="148"/>
        <end position="166"/>
    </location>
</feature>
<keyword evidence="2 4" id="KW-0863">Zinc-finger</keyword>
<dbReference type="InterPro" id="IPR000315">
    <property type="entry name" value="Znf_B-box"/>
</dbReference>
<feature type="domain" description="B box-type" evidence="8">
    <location>
        <begin position="200"/>
        <end position="236"/>
    </location>
</feature>
<dbReference type="PROSITE" id="PS00518">
    <property type="entry name" value="ZF_RING_1"/>
    <property type="match status" value="1"/>
</dbReference>
<proteinExistence type="predicted"/>
<dbReference type="InterPro" id="IPR029000">
    <property type="entry name" value="Cyclophilin-like_dom_sf"/>
</dbReference>
<dbReference type="Gene3D" id="3.30.160.60">
    <property type="entry name" value="Classic Zinc Finger"/>
    <property type="match status" value="1"/>
</dbReference>
<dbReference type="SUPFAM" id="SSF57850">
    <property type="entry name" value="RING/U-box"/>
    <property type="match status" value="1"/>
</dbReference>
<keyword evidence="1" id="KW-0479">Metal-binding</keyword>
<dbReference type="Proteomes" id="UP001652621">
    <property type="component" value="Unplaced"/>
</dbReference>
<protein>
    <submittedName>
        <fullName evidence="10">Uncharacterized protein LOC131802750</fullName>
    </submittedName>
</protein>
<dbReference type="GeneID" id="131802750"/>
<dbReference type="PANTHER" id="PTHR11071:SF577">
    <property type="entry name" value="PEPTIDYL-PROLYL CIS-TRANS ISOMERASE"/>
    <property type="match status" value="1"/>
</dbReference>
<evidence type="ECO:0000313" key="10">
    <source>
        <dbReference type="RefSeq" id="XP_058979262.1"/>
    </source>
</evidence>
<evidence type="ECO:0000259" key="6">
    <source>
        <dbReference type="PROSITE" id="PS50072"/>
    </source>
</evidence>
<evidence type="ECO:0000256" key="3">
    <source>
        <dbReference type="ARBA" id="ARBA00022833"/>
    </source>
</evidence>
<dbReference type="Pfam" id="PF00160">
    <property type="entry name" value="Pro_isomerase"/>
    <property type="match status" value="1"/>
</dbReference>
<feature type="domain" description="RING-type" evidence="7">
    <location>
        <begin position="31"/>
        <end position="78"/>
    </location>
</feature>
<feature type="compositionally biased region" description="Polar residues" evidence="5">
    <location>
        <begin position="470"/>
        <end position="484"/>
    </location>
</feature>
<dbReference type="RefSeq" id="XP_058979262.1">
    <property type="nucleotide sequence ID" value="XM_059123279.1"/>
</dbReference>
<dbReference type="PROSITE" id="PS50119">
    <property type="entry name" value="ZF_BBOX"/>
    <property type="match status" value="1"/>
</dbReference>
<feature type="compositionally biased region" description="Low complexity" evidence="5">
    <location>
        <begin position="452"/>
        <end position="469"/>
    </location>
</feature>
<feature type="region of interest" description="Disordered" evidence="5">
    <location>
        <begin position="439"/>
        <end position="492"/>
    </location>
</feature>
<dbReference type="InterPro" id="IPR001841">
    <property type="entry name" value="Znf_RING"/>
</dbReference>
<sequence>MAVSTHKTTITTTTTTSNGNTTTTLNNIINCSGCHLPFNFNNSVPKSLPCKHWFCLSCLEDMIGKSSDFAHFDCANCQQTIDIDGLNKTLEILPNSSAAANLNPNNGHNNSHLADIDTQISTRSASIASDNSIGCGLFYSNNNSNSISSNSNHSSLNPNNGHLSLLQGHQHRGAGGGSGSDNGCSSLGQNLAHMLPGENCMLHGMPNILWCASCNLSLCRGCNSGPEHQDHMIQNLQEAKESYQHRLQQDIGKLQGSLGDMEHLQRIQREFLLGLLESCCTLKTHLEQELQNQSHGQAMDGMRETVKMLQLHMDLMPECSPQDYQKLSQAVAEEKQRFYLKHKEMLRQYQISELIASNERLLDFSSMQQIFQKQDLRSSPATGAGDGIQMPSNPMLHLTNYCVFHLYLRYSKQKQQFFENQLWRYQQYQQQIIANFKTHQQNQKSATPLGGTASSNSTSTSNSSSSASSGIGSYHQNGSPTNYQGTGGGGGGGGGISSYDQLQIKRKTYAEIASSQKSFDSHHTQDSFDLFTGPLTVSQYKQLEEVGKCIDLLLLNPISNDNNHIYYFDFERGGEFLGRVLIKVYASYAPKMAYNFHALCSHEKGVGYRGCKVFKCYPNQSIITGDIDQNNGYGSRSIYDEAQFVPDDTKIPPFIGAVGMRRAKKIYDSQCLVGSQFRIILKVRPFSAIFGRVIEGLEVVWNISQAQVQNSDKQNALGSAAAGMGHISVAQCGVYEFAKRNLQGGI</sequence>
<evidence type="ECO:0000259" key="7">
    <source>
        <dbReference type="PROSITE" id="PS50089"/>
    </source>
</evidence>
<accession>A0ABM3V0E5</accession>
<evidence type="ECO:0000256" key="4">
    <source>
        <dbReference type="PROSITE-ProRule" id="PRU00024"/>
    </source>
</evidence>
<dbReference type="SUPFAM" id="SSF57845">
    <property type="entry name" value="B-box zinc-binding domain"/>
    <property type="match status" value="1"/>
</dbReference>
<dbReference type="PROSITE" id="PS50072">
    <property type="entry name" value="CSA_PPIASE_2"/>
    <property type="match status" value="1"/>
</dbReference>
<name>A0ABM3V0E5_MUSDO</name>
<evidence type="ECO:0000259" key="8">
    <source>
        <dbReference type="PROSITE" id="PS50119"/>
    </source>
</evidence>
<evidence type="ECO:0000313" key="9">
    <source>
        <dbReference type="Proteomes" id="UP001652621"/>
    </source>
</evidence>
<gene>
    <name evidence="10" type="primary">LOC131802750</name>
</gene>
<dbReference type="InterPro" id="IPR017907">
    <property type="entry name" value="Znf_RING_CS"/>
</dbReference>
<dbReference type="InterPro" id="IPR013083">
    <property type="entry name" value="Znf_RING/FYVE/PHD"/>
</dbReference>
<keyword evidence="9" id="KW-1185">Reference proteome</keyword>